<organism evidence="2 3">
    <name type="scientific">Candidatus Pantoea symbiotica</name>
    <dbReference type="NCBI Taxonomy" id="1884370"/>
    <lineage>
        <taxon>Bacteria</taxon>
        <taxon>Pseudomonadati</taxon>
        <taxon>Pseudomonadota</taxon>
        <taxon>Gammaproteobacteria</taxon>
        <taxon>Enterobacterales</taxon>
        <taxon>Erwiniaceae</taxon>
        <taxon>Pantoea</taxon>
    </lineage>
</organism>
<feature type="domain" description="FRG" evidence="1">
    <location>
        <begin position="24"/>
        <end position="172"/>
    </location>
</feature>
<proteinExistence type="predicted"/>
<gene>
    <name evidence="2" type="ORF">SAMN05518863_103174</name>
</gene>
<dbReference type="Pfam" id="PF08867">
    <property type="entry name" value="FRG"/>
    <property type="match status" value="1"/>
</dbReference>
<reference evidence="2 3" key="1">
    <citation type="submission" date="2016-10" db="EMBL/GenBank/DDBJ databases">
        <authorList>
            <person name="Varghese N."/>
            <person name="Submissions S."/>
        </authorList>
    </citation>
    <scope>NUCLEOTIDE SEQUENCE [LARGE SCALE GENOMIC DNA]</scope>
    <source>
        <strain evidence="2 3">YR512</strain>
    </source>
</reference>
<comment type="caution">
    <text evidence="2">The sequence shown here is derived from an EMBL/GenBank/DDBJ whole genome shotgun (WGS) entry which is preliminary data.</text>
</comment>
<dbReference type="SMART" id="SM00901">
    <property type="entry name" value="FRG"/>
    <property type="match status" value="1"/>
</dbReference>
<evidence type="ECO:0000313" key="3">
    <source>
        <dbReference type="Proteomes" id="UP000198841"/>
    </source>
</evidence>
<accession>A0A1I3UWZ2</accession>
<dbReference type="InterPro" id="IPR014966">
    <property type="entry name" value="FRG-dom"/>
</dbReference>
<dbReference type="Proteomes" id="UP000198841">
    <property type="component" value="Unassembled WGS sequence"/>
</dbReference>
<name>A0A1I3UWZ2_9GAMM</name>
<dbReference type="EMBL" id="FOSD01000003">
    <property type="protein sequence ID" value="SFJ87430.1"/>
    <property type="molecule type" value="Genomic_DNA"/>
</dbReference>
<protein>
    <submittedName>
        <fullName evidence="2">FRG domain-containing protein</fullName>
    </submittedName>
</protein>
<sequence length="298" mass="34858">MIVSKIEINEPKELLNYFLSWQNNFNGIVFRGHNDESWKLTPTSLRISERDRPLYKTLYGHFPEDIKETEFIQAAYEFNYLQKFFIRADLQGLKVPNDYILRNSPRDFIGANALEYLANQQEWPPRTLDELAGLAQHYGIPTRLLDWSYDPFIALYFALKDSWQAEGNLSIWCLDTNLVRVVSMNNPDFPLRIITPPYFNNPNLNAQKGLFTLIPTVEKEMGIVNAKYESRPLDEYMEEKFPMEKLLKGIHPLKHITFPRHSALQAYKYLESHGYGSEKIFPGYKGIADQIMQPHQFP</sequence>
<evidence type="ECO:0000259" key="1">
    <source>
        <dbReference type="SMART" id="SM00901"/>
    </source>
</evidence>
<evidence type="ECO:0000313" key="2">
    <source>
        <dbReference type="EMBL" id="SFJ87430.1"/>
    </source>
</evidence>
<dbReference type="RefSeq" id="WP_091003447.1">
    <property type="nucleotide sequence ID" value="NZ_FOSD01000003.1"/>
</dbReference>
<keyword evidence="3" id="KW-1185">Reference proteome</keyword>